<protein>
    <submittedName>
        <fullName evidence="2">Uncharacterized protein</fullName>
    </submittedName>
</protein>
<comment type="caution">
    <text evidence="2">The sequence shown here is derived from an EMBL/GenBank/DDBJ whole genome shotgun (WGS) entry which is preliminary data.</text>
</comment>
<accession>A0ABQ4YDY1</accession>
<keyword evidence="3" id="KW-1185">Reference proteome</keyword>
<dbReference type="Proteomes" id="UP001151760">
    <property type="component" value="Unassembled WGS sequence"/>
</dbReference>
<gene>
    <name evidence="2" type="ORF">Tco_0725880</name>
</gene>
<evidence type="ECO:0000256" key="1">
    <source>
        <dbReference type="SAM" id="MobiDB-lite"/>
    </source>
</evidence>
<reference evidence="2" key="2">
    <citation type="submission" date="2022-01" db="EMBL/GenBank/DDBJ databases">
        <authorList>
            <person name="Yamashiro T."/>
            <person name="Shiraishi A."/>
            <person name="Satake H."/>
            <person name="Nakayama K."/>
        </authorList>
    </citation>
    <scope>NUCLEOTIDE SEQUENCE</scope>
</reference>
<dbReference type="EMBL" id="BQNB010010343">
    <property type="protein sequence ID" value="GJS75999.1"/>
    <property type="molecule type" value="Genomic_DNA"/>
</dbReference>
<evidence type="ECO:0000313" key="2">
    <source>
        <dbReference type="EMBL" id="GJS75999.1"/>
    </source>
</evidence>
<reference evidence="2" key="1">
    <citation type="journal article" date="2022" name="Int. J. Mol. Sci.">
        <title>Draft Genome of Tanacetum Coccineum: Genomic Comparison of Closely Related Tanacetum-Family Plants.</title>
        <authorList>
            <person name="Yamashiro T."/>
            <person name="Shiraishi A."/>
            <person name="Nakayama K."/>
            <person name="Satake H."/>
        </authorList>
    </citation>
    <scope>NUCLEOTIDE SEQUENCE</scope>
</reference>
<sequence length="69" mass="7855">MKGKAIDQCDEEENKFIVNKQHVKPYQKDMSKFNADDDVTLDDEGGVIFDEKKPGSSLDSQVDDSWMTI</sequence>
<organism evidence="2 3">
    <name type="scientific">Tanacetum coccineum</name>
    <dbReference type="NCBI Taxonomy" id="301880"/>
    <lineage>
        <taxon>Eukaryota</taxon>
        <taxon>Viridiplantae</taxon>
        <taxon>Streptophyta</taxon>
        <taxon>Embryophyta</taxon>
        <taxon>Tracheophyta</taxon>
        <taxon>Spermatophyta</taxon>
        <taxon>Magnoliopsida</taxon>
        <taxon>eudicotyledons</taxon>
        <taxon>Gunneridae</taxon>
        <taxon>Pentapetalae</taxon>
        <taxon>asterids</taxon>
        <taxon>campanulids</taxon>
        <taxon>Asterales</taxon>
        <taxon>Asteraceae</taxon>
        <taxon>Asteroideae</taxon>
        <taxon>Anthemideae</taxon>
        <taxon>Anthemidinae</taxon>
        <taxon>Tanacetum</taxon>
    </lineage>
</organism>
<name>A0ABQ4YDY1_9ASTR</name>
<evidence type="ECO:0000313" key="3">
    <source>
        <dbReference type="Proteomes" id="UP001151760"/>
    </source>
</evidence>
<proteinExistence type="predicted"/>
<feature type="region of interest" description="Disordered" evidence="1">
    <location>
        <begin position="45"/>
        <end position="69"/>
    </location>
</feature>